<reference evidence="2" key="1">
    <citation type="submission" date="2020-06" db="EMBL/GenBank/DDBJ databases">
        <title>Draft genome of Bugula neritina, a colonial animal packing powerful symbionts and potential medicines.</title>
        <authorList>
            <person name="Rayko M."/>
        </authorList>
    </citation>
    <scope>NUCLEOTIDE SEQUENCE [LARGE SCALE GENOMIC DNA]</scope>
    <source>
        <strain evidence="2">Kwan_BN1</strain>
    </source>
</reference>
<dbReference type="EMBL" id="VXIV02003258">
    <property type="protein sequence ID" value="KAF6019015.1"/>
    <property type="molecule type" value="Genomic_DNA"/>
</dbReference>
<comment type="caution">
    <text evidence="2">The sequence shown here is derived from an EMBL/GenBank/DDBJ whole genome shotgun (WGS) entry which is preliminary data.</text>
</comment>
<comment type="similarity">
    <text evidence="1">Belongs to the MYG1 family.</text>
</comment>
<dbReference type="OrthoDB" id="10265310at2759"/>
<keyword evidence="3" id="KW-1185">Reference proteome</keyword>
<dbReference type="InterPro" id="IPR003226">
    <property type="entry name" value="MYG1_exonuclease"/>
</dbReference>
<proteinExistence type="inferred from homology"/>
<evidence type="ECO:0000313" key="3">
    <source>
        <dbReference type="Proteomes" id="UP000593567"/>
    </source>
</evidence>
<dbReference type="Pfam" id="PF03690">
    <property type="entry name" value="MYG1_exonuc"/>
    <property type="match status" value="1"/>
</dbReference>
<sequence length="74" mass="8177">MIIGTHNGTFHCDEVCAVWMLKQLPKYKDAKVVRSRSSDILADCDIVVDVGAVFDHSNVGMITIKKSLQKPSQS</sequence>
<organism evidence="2 3">
    <name type="scientific">Bugula neritina</name>
    <name type="common">Brown bryozoan</name>
    <name type="synonym">Sertularia neritina</name>
    <dbReference type="NCBI Taxonomy" id="10212"/>
    <lineage>
        <taxon>Eukaryota</taxon>
        <taxon>Metazoa</taxon>
        <taxon>Spiralia</taxon>
        <taxon>Lophotrochozoa</taxon>
        <taxon>Bryozoa</taxon>
        <taxon>Gymnolaemata</taxon>
        <taxon>Cheilostomatida</taxon>
        <taxon>Flustrina</taxon>
        <taxon>Buguloidea</taxon>
        <taxon>Bugulidae</taxon>
        <taxon>Bugula</taxon>
    </lineage>
</organism>
<dbReference type="AlphaFoldDB" id="A0A7J7IYY8"/>
<dbReference type="PANTHER" id="PTHR11215">
    <property type="entry name" value="METAL DEPENDENT HYDROLASE - RELATED"/>
    <property type="match status" value="1"/>
</dbReference>
<evidence type="ECO:0000256" key="1">
    <source>
        <dbReference type="ARBA" id="ARBA00010105"/>
    </source>
</evidence>
<name>A0A7J7IYY8_BUGNE</name>
<dbReference type="GO" id="GO:0005634">
    <property type="term" value="C:nucleus"/>
    <property type="evidence" value="ECO:0007669"/>
    <property type="project" value="TreeGrafter"/>
</dbReference>
<evidence type="ECO:0000313" key="2">
    <source>
        <dbReference type="EMBL" id="KAF6019015.1"/>
    </source>
</evidence>
<gene>
    <name evidence="2" type="ORF">EB796_022660</name>
</gene>
<dbReference type="GO" id="GO:0005737">
    <property type="term" value="C:cytoplasm"/>
    <property type="evidence" value="ECO:0007669"/>
    <property type="project" value="TreeGrafter"/>
</dbReference>
<protein>
    <submittedName>
        <fullName evidence="2">C12orf10</fullName>
    </submittedName>
</protein>
<dbReference type="Proteomes" id="UP000593567">
    <property type="component" value="Unassembled WGS sequence"/>
</dbReference>
<accession>A0A7J7IYY8</accession>
<dbReference type="PANTHER" id="PTHR11215:SF1">
    <property type="entry name" value="MYG1 EXONUCLEASE"/>
    <property type="match status" value="1"/>
</dbReference>